<reference evidence="2" key="1">
    <citation type="journal article" date="2020" name="Stud. Mycol.">
        <title>101 Dothideomycetes genomes: a test case for predicting lifestyles and emergence of pathogens.</title>
        <authorList>
            <person name="Haridas S."/>
            <person name="Albert R."/>
            <person name="Binder M."/>
            <person name="Bloem J."/>
            <person name="Labutti K."/>
            <person name="Salamov A."/>
            <person name="Andreopoulos B."/>
            <person name="Baker S."/>
            <person name="Barry K."/>
            <person name="Bills G."/>
            <person name="Bluhm B."/>
            <person name="Cannon C."/>
            <person name="Castanera R."/>
            <person name="Culley D."/>
            <person name="Daum C."/>
            <person name="Ezra D."/>
            <person name="Gonzalez J."/>
            <person name="Henrissat B."/>
            <person name="Kuo A."/>
            <person name="Liang C."/>
            <person name="Lipzen A."/>
            <person name="Lutzoni F."/>
            <person name="Magnuson J."/>
            <person name="Mondo S."/>
            <person name="Nolan M."/>
            <person name="Ohm R."/>
            <person name="Pangilinan J."/>
            <person name="Park H.-J."/>
            <person name="Ramirez L."/>
            <person name="Alfaro M."/>
            <person name="Sun H."/>
            <person name="Tritt A."/>
            <person name="Yoshinaga Y."/>
            <person name="Zwiers L.-H."/>
            <person name="Turgeon B."/>
            <person name="Goodwin S."/>
            <person name="Spatafora J."/>
            <person name="Crous P."/>
            <person name="Grigoriev I."/>
        </authorList>
    </citation>
    <scope>NUCLEOTIDE SEQUENCE</scope>
    <source>
        <strain evidence="2">CBS 207.26</strain>
    </source>
</reference>
<name>A0A6A6DRV1_9PEZI</name>
<sequence>MTSQRDVNPHHIMNSAQILYMNRSPSAIEPRYLTIPDFSDADTWGESIGTTDLNDYPWKMDAEIASGGNQEVLSPVDECDRTAHMEEHANISPRAQALEQSCSMPSTEDADTRDAGPEIDGLLVAEARPTEQQATEDTVGDAARKRVIPHELEPREDLSPLYDREIEEIDKESTALKKHSGHGGEVCKGRRPRKRLRGTKGTSIETAIVVNDDNDDDDKEIRRSTRTTIPPNQPGMVRWADPSFNKTAAEDFYRFWHAMKICWCVGTSLYPPVGSLPSFDLKHLPRRNGPKEFRQFALLMEKVCKHAKGKGRPENDAALTLWKEWKKICDQILLDTGDDDDSRCQQHGLREFDLVLRLLIKKEEVYQCTQISGKKKGIKKRKRQP</sequence>
<dbReference type="Proteomes" id="UP000800200">
    <property type="component" value="Unassembled WGS sequence"/>
</dbReference>
<proteinExistence type="predicted"/>
<evidence type="ECO:0000313" key="2">
    <source>
        <dbReference type="EMBL" id="KAF2180939.1"/>
    </source>
</evidence>
<feature type="region of interest" description="Disordered" evidence="1">
    <location>
        <begin position="90"/>
        <end position="116"/>
    </location>
</feature>
<dbReference type="AlphaFoldDB" id="A0A6A6DRV1"/>
<feature type="region of interest" description="Disordered" evidence="1">
    <location>
        <begin position="174"/>
        <end position="196"/>
    </location>
</feature>
<organism evidence="2 3">
    <name type="scientific">Zopfia rhizophila CBS 207.26</name>
    <dbReference type="NCBI Taxonomy" id="1314779"/>
    <lineage>
        <taxon>Eukaryota</taxon>
        <taxon>Fungi</taxon>
        <taxon>Dikarya</taxon>
        <taxon>Ascomycota</taxon>
        <taxon>Pezizomycotina</taxon>
        <taxon>Dothideomycetes</taxon>
        <taxon>Dothideomycetes incertae sedis</taxon>
        <taxon>Zopfiaceae</taxon>
        <taxon>Zopfia</taxon>
    </lineage>
</organism>
<keyword evidence="3" id="KW-1185">Reference proteome</keyword>
<evidence type="ECO:0000256" key="1">
    <source>
        <dbReference type="SAM" id="MobiDB-lite"/>
    </source>
</evidence>
<protein>
    <submittedName>
        <fullName evidence="2">Uncharacterized protein</fullName>
    </submittedName>
</protein>
<dbReference type="EMBL" id="ML994655">
    <property type="protein sequence ID" value="KAF2180939.1"/>
    <property type="molecule type" value="Genomic_DNA"/>
</dbReference>
<evidence type="ECO:0000313" key="3">
    <source>
        <dbReference type="Proteomes" id="UP000800200"/>
    </source>
</evidence>
<accession>A0A6A6DRV1</accession>
<gene>
    <name evidence="2" type="ORF">K469DRAFT_267196</name>
</gene>